<protein>
    <recommendedName>
        <fullName evidence="8">Cytochrome P450</fullName>
    </recommendedName>
</protein>
<dbReference type="InterPro" id="IPR017972">
    <property type="entry name" value="Cyt_P450_CS"/>
</dbReference>
<dbReference type="GO" id="GO:0005506">
    <property type="term" value="F:iron ion binding"/>
    <property type="evidence" value="ECO:0007669"/>
    <property type="project" value="InterPro"/>
</dbReference>
<dbReference type="Pfam" id="PF00067">
    <property type="entry name" value="p450"/>
    <property type="match status" value="1"/>
</dbReference>
<evidence type="ECO:0000313" key="7">
    <source>
        <dbReference type="Proteomes" id="UP000309340"/>
    </source>
</evidence>
<dbReference type="Proteomes" id="UP000309340">
    <property type="component" value="Unassembled WGS sequence"/>
</dbReference>
<feature type="binding site" description="axial binding residue" evidence="4">
    <location>
        <position position="840"/>
    </location>
    <ligand>
        <name>heme</name>
        <dbReference type="ChEBI" id="CHEBI:30413"/>
    </ligand>
    <ligandPart>
        <name>Fe</name>
        <dbReference type="ChEBI" id="CHEBI:18248"/>
    </ligandPart>
</feature>
<evidence type="ECO:0000256" key="2">
    <source>
        <dbReference type="ARBA" id="ARBA00022723"/>
    </source>
</evidence>
<proteinExistence type="predicted"/>
<dbReference type="PANTHER" id="PTHR24305">
    <property type="entry name" value="CYTOCHROME P450"/>
    <property type="match status" value="1"/>
</dbReference>
<keyword evidence="7" id="KW-1185">Reference proteome</keyword>
<dbReference type="GO" id="GO:0020037">
    <property type="term" value="F:heme binding"/>
    <property type="evidence" value="ECO:0007669"/>
    <property type="project" value="InterPro"/>
</dbReference>
<dbReference type="EMBL" id="NAJQ01000138">
    <property type="protein sequence ID" value="TKA77418.1"/>
    <property type="molecule type" value="Genomic_DNA"/>
</dbReference>
<dbReference type="InterPro" id="IPR050121">
    <property type="entry name" value="Cytochrome_P450_monoxygenase"/>
</dbReference>
<reference evidence="6 7" key="1">
    <citation type="submission" date="2017-03" db="EMBL/GenBank/DDBJ databases">
        <title>Genomes of endolithic fungi from Antarctica.</title>
        <authorList>
            <person name="Coleine C."/>
            <person name="Masonjones S."/>
            <person name="Stajich J.E."/>
        </authorList>
    </citation>
    <scope>NUCLEOTIDE SEQUENCE [LARGE SCALE GENOMIC DNA]</scope>
    <source>
        <strain evidence="6 7">CCFEE 5184</strain>
    </source>
</reference>
<dbReference type="GO" id="GO:0016705">
    <property type="term" value="F:oxidoreductase activity, acting on paired donors, with incorporation or reduction of molecular oxygen"/>
    <property type="evidence" value="ECO:0007669"/>
    <property type="project" value="InterPro"/>
</dbReference>
<dbReference type="InterPro" id="IPR036396">
    <property type="entry name" value="Cyt_P450_sf"/>
</dbReference>
<accession>A0A4U0XPA0</accession>
<dbReference type="PANTHER" id="PTHR24305:SF103">
    <property type="entry name" value="P450, PUTATIVE (EUROFUNG)-RELATED"/>
    <property type="match status" value="1"/>
</dbReference>
<evidence type="ECO:0008006" key="8">
    <source>
        <dbReference type="Google" id="ProtNLM"/>
    </source>
</evidence>
<dbReference type="InterPro" id="IPR002401">
    <property type="entry name" value="Cyt_P450_E_grp-I"/>
</dbReference>
<dbReference type="PRINTS" id="PR00463">
    <property type="entry name" value="EP450I"/>
</dbReference>
<dbReference type="GO" id="GO:0004497">
    <property type="term" value="F:monooxygenase activity"/>
    <property type="evidence" value="ECO:0007669"/>
    <property type="project" value="InterPro"/>
</dbReference>
<evidence type="ECO:0000256" key="1">
    <source>
        <dbReference type="ARBA" id="ARBA00001971"/>
    </source>
</evidence>
<comment type="cofactor">
    <cofactor evidence="1 4">
        <name>heme</name>
        <dbReference type="ChEBI" id="CHEBI:30413"/>
    </cofactor>
</comment>
<keyword evidence="2 4" id="KW-0479">Metal-binding</keyword>
<organism evidence="6 7">
    <name type="scientific">Friedmanniomyces simplex</name>
    <dbReference type="NCBI Taxonomy" id="329884"/>
    <lineage>
        <taxon>Eukaryota</taxon>
        <taxon>Fungi</taxon>
        <taxon>Dikarya</taxon>
        <taxon>Ascomycota</taxon>
        <taxon>Pezizomycotina</taxon>
        <taxon>Dothideomycetes</taxon>
        <taxon>Dothideomycetidae</taxon>
        <taxon>Mycosphaerellales</taxon>
        <taxon>Teratosphaeriaceae</taxon>
        <taxon>Friedmanniomyces</taxon>
    </lineage>
</organism>
<keyword evidence="4" id="KW-0349">Heme</keyword>
<sequence>MMQTSFLVFAATLNLAAASAVEPIPVLPWLPENGLTKRQDDYDSTCSVFGIDFQGGGSYFINSNSNDNFTLVSEFEGCMNDTAFIVLVNEQTSDEYECSRLPTVPDDTPQMSTCPILKSQLSSGTWSILTLGNNGDGAPFSYQRDFTLQVGPQQTATTTVYAPYTLMLQATSTVEATSTLLTTSKIPSNSTVSSAATGVATYTPPAVTMSTSEMVTRTFYRWTKTAYTAYMLIVVPTCTVPTRPAYGDPWLRFKPTMLPLPDGVQLQQTLGSQDVDGRPCKGRYCKRSRNSELDEQSTPARLQGHTLQNRDADAPTVTSTTTLPNDLTVTVMTDPTTVTNTELTTDTVYTTLPPQTVYATASSTVTAPAPTSTYADQLYTRAYLTKTMCIVWTDTVTTTPSATATSWSEIRKRFDDDCYIIYYRHIHPLRRYNGPFIASITNFWKLWAVAADRMPNEIERLHAKYGPVVRIGPNDLSFNTPEAVTAIYKSGWPKGPFYKGFVDSGQGALAVGMFTEMDEERHAQRRRIFARGFAMPYIRDMESIIDSRYAILRRQLDNFARSGEVFDLRRYITYCTVDILGELAFGEALGNQRDCDPAKIPPVSEVLWAAILFGQVPWAAIQIKTLLAKLPSANARALLDGRDRMIEMAVRNVTARLRKPDTDRNDMLGMIMSVTEEKTGKPLEMPHIVSEAFSLLVGGTHTTGNTLHALFANLSRNPECLRRFVTELDERLPPLKPDQAAYHIAGLEEKLDFVNACIRENYRKDPVATFNMPRVPPKGAVVDGDYVPGGTQCSVNIHALHHNPTLWGNDYDVYNPDRWYGKQPPHVDFLNMFNAGKRSCVGQNLARTNVLKIATTLLGACEFDFLNTEEPMVMVSHGDSDLRTPIMVKCKLRGEPFAG</sequence>
<evidence type="ECO:0000256" key="3">
    <source>
        <dbReference type="ARBA" id="ARBA00023004"/>
    </source>
</evidence>
<keyword evidence="3 4" id="KW-0408">Iron</keyword>
<evidence type="ECO:0000256" key="4">
    <source>
        <dbReference type="PIRSR" id="PIRSR602401-1"/>
    </source>
</evidence>
<keyword evidence="5" id="KW-0732">Signal</keyword>
<dbReference type="InterPro" id="IPR001128">
    <property type="entry name" value="Cyt_P450"/>
</dbReference>
<dbReference type="STRING" id="329884.A0A4U0XPA0"/>
<comment type="caution">
    <text evidence="6">The sequence shown here is derived from an EMBL/GenBank/DDBJ whole genome shotgun (WGS) entry which is preliminary data.</text>
</comment>
<dbReference type="PROSITE" id="PS00086">
    <property type="entry name" value="CYTOCHROME_P450"/>
    <property type="match status" value="1"/>
</dbReference>
<gene>
    <name evidence="6" type="ORF">B0A55_04810</name>
</gene>
<feature type="chain" id="PRO_5020428615" description="Cytochrome P450" evidence="5">
    <location>
        <begin position="19"/>
        <end position="899"/>
    </location>
</feature>
<dbReference type="OrthoDB" id="1470350at2759"/>
<feature type="signal peptide" evidence="5">
    <location>
        <begin position="1"/>
        <end position="18"/>
    </location>
</feature>
<evidence type="ECO:0000256" key="5">
    <source>
        <dbReference type="SAM" id="SignalP"/>
    </source>
</evidence>
<evidence type="ECO:0000313" key="6">
    <source>
        <dbReference type="EMBL" id="TKA77418.1"/>
    </source>
</evidence>
<dbReference type="Gene3D" id="1.10.630.10">
    <property type="entry name" value="Cytochrome P450"/>
    <property type="match status" value="1"/>
</dbReference>
<dbReference type="AlphaFoldDB" id="A0A4U0XPA0"/>
<name>A0A4U0XPA0_9PEZI</name>
<dbReference type="SUPFAM" id="SSF48264">
    <property type="entry name" value="Cytochrome P450"/>
    <property type="match status" value="1"/>
</dbReference>